<feature type="chain" id="PRO_5046153264" description="Gliding motility-associated C-terminal domain-containing protein" evidence="1">
    <location>
        <begin position="20"/>
        <end position="1651"/>
    </location>
</feature>
<dbReference type="SUPFAM" id="SSF48726">
    <property type="entry name" value="Immunoglobulin"/>
    <property type="match status" value="1"/>
</dbReference>
<evidence type="ECO:0008006" key="4">
    <source>
        <dbReference type="Google" id="ProtNLM"/>
    </source>
</evidence>
<dbReference type="InterPro" id="IPR036179">
    <property type="entry name" value="Ig-like_dom_sf"/>
</dbReference>
<keyword evidence="1" id="KW-0732">Signal</keyword>
<proteinExistence type="predicted"/>
<dbReference type="Gene3D" id="2.60.40.10">
    <property type="entry name" value="Immunoglobulins"/>
    <property type="match status" value="2"/>
</dbReference>
<accession>A0ABT1FUB7</accession>
<reference evidence="2 3" key="1">
    <citation type="submission" date="2022-06" db="EMBL/GenBank/DDBJ databases">
        <title>Runella sp. S5 genome sequencing.</title>
        <authorList>
            <person name="Park S."/>
        </authorList>
    </citation>
    <scope>NUCLEOTIDE SEQUENCE [LARGE SCALE GENOMIC DNA]</scope>
    <source>
        <strain evidence="2 3">S5</strain>
    </source>
</reference>
<sequence>MQKIFIYCLIFFFAFTAAAQEKTSVNVQLSLENLTSSPYFCEGSQMTLRASLHEPGFSYQWFLDGQPVETTVTNTLPVRRAGNYSVTVSNSEMTGTSPKVRVEACPDNSAELAAIWAQALKDGKAKPPKETLSTFTATISSVNPILCNGNTSATLVVQPQGAQYTYQWQYASCLTCTYTNQSGQTNDTLTTSTTGFYRVLVTEGATTTTANPFRVASTPYATLTDQNNDPSGIISVTPGQSASLKVNFTGTGPFYFSYNDGISDKYVNNVAANPYTLTVTPDQNRRYRLNYVGNNTCGSTSSDLAGSVRVVVDATTSVTLPTPTTLNVCAGSTIDIPYTTVGTWSGPKNLTVRLLNELDGSTVTSFSGQSDSPLRVTLPSSLTPFSQYRVAVLPIIPASVAGPVISSYILTVNSVGCMPKPIVYVSPANQACSSVYLSTGNPVNGTSNYQWFRNGVTLSGATSLGFYAYEPGNYYVKVTNAAANYIDSSAVQTITLIAAPVTITSPNPVLCGSNTSAVLTAAAATTGGTWQWYKSGVPISGASLATYTATTTGNYQAEYSKGGCTASGSINVNNYATATLTTLSGGSSQVITPGTTAQLKATFTGQGPWTFRLFDGSNYKNMSATANPHLITVQPEQNRSYDLSDIRSNNCSNSGSSNSVNIVVDPTTKLTLTMPASLNVCAGSTIEIPYTTTGTWTNDRILQVELADANNNYVSNSYQSSFSQNPIRYTLSTALTLNATYKVRVYVRLPSFDYVTSTYQLTVTSTGCPPTATIRSGISSVQCGSALLYAYPTGSGYTYQWFQNGSSISGATDYYYYAPQTGAYTVQVTNTATGYTSTSAATSVEVTMPPVSITPTSGAVCNGGSVTLSATPADPAVYDYQWYYWPSSGNTYSLISGAGSTSYAATAVGDYYVVVTKKTGNCSVSSSSVSITNSGTATLTNANGTNADVVSAPGQTVPLTVTMTGQPPFVFQYSDDTYTRRITTNNSTYTLNVTPEQNRRYYLTGFASSCGSGVTNGTVNVIVNAATTLTLSTPVTLNACAGGSVEIPYTIAGTWSGNRNLNVALYNSVTGNYITSYPISSPANPMIVRVPASLSIGSTFQIRISGITPYFTTVVGSYNFTVTGTGCMPIPQIWEAFPRQCGTSLLLVESAGYNYQWYRDGNATGGTSNGYTAAVSGNYTVRVTGPNGYDVTSAPYAVTIGSVAKPVISQTGAGACNDGSNFTLSSSVTDPSFAYQWYYAPTSNGPFLPVSGGNGSSLTTNQPGGYFVTVQSGECQSESDKYYTCPLLVDFKSASICRGGGVTVKYSPNFCCYSENTVSLHLVEAVSGTVVLSNLASLTGFSSYTFSNVTIPASVPSGTYRFVVTSSGLAYTSPKSVGVLTITNSTAPAPPAITAVPSSVVPGQSTTLTASGCNGTLQWTDNGSAPATRTLVPNGTTVYSAVCMDVNGCTTAAGSVTVSLECDLLEPNNTYSSATITGTANYLSPEVCLDSKNDTDWYAYVHNNKVYYIRVASASNVYGYYKLSVSVVNDSLRIETLSSSGSNLSTNVELYADNGTTFLWNDYSSGVNNFSLLKYKLPSPCPAVLNLYSMLLDIAPGQTNTAKGLQINATNKVGDGAAATYYGQNAVLLLPGFQTNLNTSGTFQAAIQGCN</sequence>
<evidence type="ECO:0000256" key="1">
    <source>
        <dbReference type="SAM" id="SignalP"/>
    </source>
</evidence>
<comment type="caution">
    <text evidence="2">The sequence shown here is derived from an EMBL/GenBank/DDBJ whole genome shotgun (WGS) entry which is preliminary data.</text>
</comment>
<keyword evidence="3" id="KW-1185">Reference proteome</keyword>
<organism evidence="2 3">
    <name type="scientific">Runella salmonicolor</name>
    <dbReference type="NCBI Taxonomy" id="2950278"/>
    <lineage>
        <taxon>Bacteria</taxon>
        <taxon>Pseudomonadati</taxon>
        <taxon>Bacteroidota</taxon>
        <taxon>Cytophagia</taxon>
        <taxon>Cytophagales</taxon>
        <taxon>Spirosomataceae</taxon>
        <taxon>Runella</taxon>
    </lineage>
</organism>
<dbReference type="InterPro" id="IPR055015">
    <property type="entry name" value="GCX_COOH"/>
</dbReference>
<protein>
    <recommendedName>
        <fullName evidence="4">Gliding motility-associated C-terminal domain-containing protein</fullName>
    </recommendedName>
</protein>
<dbReference type="Proteomes" id="UP001204772">
    <property type="component" value="Unassembled WGS sequence"/>
</dbReference>
<dbReference type="InterPro" id="IPR013783">
    <property type="entry name" value="Ig-like_fold"/>
</dbReference>
<dbReference type="RefSeq" id="WP_253531758.1">
    <property type="nucleotide sequence ID" value="NZ_JAMZEL010000012.1"/>
</dbReference>
<feature type="signal peptide" evidence="1">
    <location>
        <begin position="1"/>
        <end position="19"/>
    </location>
</feature>
<evidence type="ECO:0000313" key="3">
    <source>
        <dbReference type="Proteomes" id="UP001204772"/>
    </source>
</evidence>
<dbReference type="NCBIfam" id="NF045639">
    <property type="entry name" value="GCX_COOH"/>
    <property type="match status" value="1"/>
</dbReference>
<dbReference type="EMBL" id="JAMZEL010000012">
    <property type="protein sequence ID" value="MCP1385365.1"/>
    <property type="molecule type" value="Genomic_DNA"/>
</dbReference>
<name>A0ABT1FUB7_9BACT</name>
<evidence type="ECO:0000313" key="2">
    <source>
        <dbReference type="EMBL" id="MCP1385365.1"/>
    </source>
</evidence>
<gene>
    <name evidence="2" type="ORF">NCI00_23200</name>
</gene>